<accession>A0A238BR74</accession>
<feature type="transmembrane region" description="Helical" evidence="1">
    <location>
        <begin position="56"/>
        <end position="75"/>
    </location>
</feature>
<keyword evidence="1" id="KW-0812">Transmembrane</keyword>
<keyword evidence="1" id="KW-1133">Transmembrane helix</keyword>
<evidence type="ECO:0000313" key="3">
    <source>
        <dbReference type="Proteomes" id="UP000242913"/>
    </source>
</evidence>
<organism evidence="2 3">
    <name type="scientific">Onchocerca flexuosa</name>
    <dbReference type="NCBI Taxonomy" id="387005"/>
    <lineage>
        <taxon>Eukaryota</taxon>
        <taxon>Metazoa</taxon>
        <taxon>Ecdysozoa</taxon>
        <taxon>Nematoda</taxon>
        <taxon>Chromadorea</taxon>
        <taxon>Rhabditida</taxon>
        <taxon>Spirurina</taxon>
        <taxon>Spiruromorpha</taxon>
        <taxon>Filarioidea</taxon>
        <taxon>Onchocercidae</taxon>
        <taxon>Onchocerca</taxon>
    </lineage>
</organism>
<proteinExistence type="predicted"/>
<dbReference type="Proteomes" id="UP000242913">
    <property type="component" value="Unassembled WGS sequence"/>
</dbReference>
<gene>
    <name evidence="2" type="ORF">X798_05231</name>
</gene>
<evidence type="ECO:0000256" key="1">
    <source>
        <dbReference type="SAM" id="Phobius"/>
    </source>
</evidence>
<name>A0A238BR74_9BILA</name>
<sequence>MPDEYLSGGFCRPSKHGKHNITLQQLQINQWTWMFCSRRFPDSGVGYKRSRMMGRAGHCCVIYYLILIHSYIIVIDNRKSRYFDTTLSILRLHMLLCSHFVI</sequence>
<protein>
    <submittedName>
        <fullName evidence="2">Uncharacterized protein</fullName>
    </submittedName>
</protein>
<evidence type="ECO:0000313" key="2">
    <source>
        <dbReference type="EMBL" id="OZC07752.1"/>
    </source>
</evidence>
<reference evidence="2 3" key="1">
    <citation type="submission" date="2015-12" db="EMBL/GenBank/DDBJ databases">
        <title>Draft genome of the nematode, Onchocerca flexuosa.</title>
        <authorList>
            <person name="Mitreva M."/>
        </authorList>
    </citation>
    <scope>NUCLEOTIDE SEQUENCE [LARGE SCALE GENOMIC DNA]</scope>
    <source>
        <strain evidence="2">Red Deer</strain>
    </source>
</reference>
<keyword evidence="3" id="KW-1185">Reference proteome</keyword>
<keyword evidence="1" id="KW-0472">Membrane</keyword>
<dbReference type="AlphaFoldDB" id="A0A238BR74"/>
<dbReference type="EMBL" id="KZ270023">
    <property type="protein sequence ID" value="OZC07752.1"/>
    <property type="molecule type" value="Genomic_DNA"/>
</dbReference>